<keyword evidence="4" id="KW-0808">Transferase</keyword>
<evidence type="ECO:0000256" key="6">
    <source>
        <dbReference type="ARBA" id="ARBA00022968"/>
    </source>
</evidence>
<evidence type="ECO:0000256" key="8">
    <source>
        <dbReference type="ARBA" id="ARBA00023034"/>
    </source>
</evidence>
<dbReference type="EMBL" id="CAJNOC010002536">
    <property type="protein sequence ID" value="CAF0938788.1"/>
    <property type="molecule type" value="Genomic_DNA"/>
</dbReference>
<dbReference type="AlphaFoldDB" id="A0A814CBY4"/>
<keyword evidence="8" id="KW-0333">Golgi apparatus</keyword>
<dbReference type="InterPro" id="IPR026050">
    <property type="entry name" value="C1GALT1/C1GALT1_chp1"/>
</dbReference>
<evidence type="ECO:0008006" key="12">
    <source>
        <dbReference type="Google" id="ProtNLM"/>
    </source>
</evidence>
<dbReference type="Pfam" id="PF01762">
    <property type="entry name" value="Galactosyl_T"/>
    <property type="match status" value="1"/>
</dbReference>
<protein>
    <recommendedName>
        <fullName evidence="12">N-acetylgalactosaminide beta-1,3-galactosyltransferase</fullName>
    </recommendedName>
</protein>
<dbReference type="PANTHER" id="PTHR23033">
    <property type="entry name" value="BETA1,3-GALACTOSYLTRANSFERASE"/>
    <property type="match status" value="1"/>
</dbReference>
<dbReference type="GO" id="GO:0016263">
    <property type="term" value="F:glycoprotein-N-acetylgalactosamine 3-beta-galactosyltransferase activity"/>
    <property type="evidence" value="ECO:0007669"/>
    <property type="project" value="TreeGrafter"/>
</dbReference>
<dbReference type="InterPro" id="IPR002659">
    <property type="entry name" value="Glyco_trans_31"/>
</dbReference>
<accession>A0A814CBY4</accession>
<dbReference type="Proteomes" id="UP000663879">
    <property type="component" value="Unassembled WGS sequence"/>
</dbReference>
<evidence type="ECO:0000256" key="2">
    <source>
        <dbReference type="ARBA" id="ARBA00006462"/>
    </source>
</evidence>
<dbReference type="InterPro" id="IPR029044">
    <property type="entry name" value="Nucleotide-diphossugar_trans"/>
</dbReference>
<comment type="caution">
    <text evidence="10">The sequence shown here is derived from an EMBL/GenBank/DDBJ whole genome shotgun (WGS) entry which is preliminary data.</text>
</comment>
<evidence type="ECO:0000313" key="10">
    <source>
        <dbReference type="EMBL" id="CAF0938788.1"/>
    </source>
</evidence>
<name>A0A814CBY4_9BILA</name>
<keyword evidence="6" id="KW-0735">Signal-anchor</keyword>
<proteinExistence type="inferred from homology"/>
<dbReference type="GO" id="GO:0000139">
    <property type="term" value="C:Golgi membrane"/>
    <property type="evidence" value="ECO:0007669"/>
    <property type="project" value="UniProtKB-SubCell"/>
</dbReference>
<evidence type="ECO:0000256" key="1">
    <source>
        <dbReference type="ARBA" id="ARBA00004323"/>
    </source>
</evidence>
<keyword evidence="5" id="KW-0812">Transmembrane</keyword>
<evidence type="ECO:0000256" key="4">
    <source>
        <dbReference type="ARBA" id="ARBA00022679"/>
    </source>
</evidence>
<dbReference type="OrthoDB" id="414175at2759"/>
<sequence>MVHDTWARRCTNYKFILKIPPNLVVKNNQVYYNDIDVGIQSENILDPGIFNDTYRKLTDKVYKTLVYLVEKDNNYDWYLKADDDTYIFVDNLRKFLNDKNSSEPVTYGFDLNRIVEKGYHSGGAGYIMSKEALTRIGTRLSKNYKSCPNRGFEDVDVAACFRLVKVYPQSSRDYLGKERFHPLPIRNHYYGWFPKWFIKFSAQAPAKGLKCCSDESISFHYMKPSDLYRLDALVERYEKIKSKCNQELRFIDIAHELLG</sequence>
<evidence type="ECO:0000256" key="7">
    <source>
        <dbReference type="ARBA" id="ARBA00022989"/>
    </source>
</evidence>
<evidence type="ECO:0000256" key="5">
    <source>
        <dbReference type="ARBA" id="ARBA00022692"/>
    </source>
</evidence>
<keyword evidence="9" id="KW-0472">Membrane</keyword>
<organism evidence="10 11">
    <name type="scientific">Brachionus calyciflorus</name>
    <dbReference type="NCBI Taxonomy" id="104777"/>
    <lineage>
        <taxon>Eukaryota</taxon>
        <taxon>Metazoa</taxon>
        <taxon>Spiralia</taxon>
        <taxon>Gnathifera</taxon>
        <taxon>Rotifera</taxon>
        <taxon>Eurotatoria</taxon>
        <taxon>Monogononta</taxon>
        <taxon>Pseudotrocha</taxon>
        <taxon>Ploima</taxon>
        <taxon>Brachionidae</taxon>
        <taxon>Brachionus</taxon>
    </lineage>
</organism>
<dbReference type="Gene3D" id="3.90.550.50">
    <property type="match status" value="1"/>
</dbReference>
<evidence type="ECO:0000256" key="9">
    <source>
        <dbReference type="ARBA" id="ARBA00023136"/>
    </source>
</evidence>
<comment type="subcellular location">
    <subcellularLocation>
        <location evidence="1">Golgi apparatus membrane</location>
        <topology evidence="1">Single-pass type II membrane protein</topology>
    </subcellularLocation>
</comment>
<dbReference type="SUPFAM" id="SSF53448">
    <property type="entry name" value="Nucleotide-diphospho-sugar transferases"/>
    <property type="match status" value="1"/>
</dbReference>
<gene>
    <name evidence="10" type="ORF">OXX778_LOCUS13315</name>
</gene>
<dbReference type="PANTHER" id="PTHR23033:SF14">
    <property type="entry name" value="GLYCOPROTEIN-N-ACETYLGALACTOSAMINE 3-BETA-GALACTOSYLTRANSFERASE 1-RELATED"/>
    <property type="match status" value="1"/>
</dbReference>
<evidence type="ECO:0000313" key="11">
    <source>
        <dbReference type="Proteomes" id="UP000663879"/>
    </source>
</evidence>
<comment type="similarity">
    <text evidence="2">Belongs to the glycosyltransferase 31 family. Beta3-Gal-T subfamily.</text>
</comment>
<keyword evidence="11" id="KW-1185">Reference proteome</keyword>
<evidence type="ECO:0000256" key="3">
    <source>
        <dbReference type="ARBA" id="ARBA00022676"/>
    </source>
</evidence>
<keyword evidence="7" id="KW-1133">Transmembrane helix</keyword>
<reference evidence="10" key="1">
    <citation type="submission" date="2021-02" db="EMBL/GenBank/DDBJ databases">
        <authorList>
            <person name="Nowell W R."/>
        </authorList>
    </citation>
    <scope>NUCLEOTIDE SEQUENCE</scope>
    <source>
        <strain evidence="10">Ploen Becks lab</strain>
    </source>
</reference>
<keyword evidence="3" id="KW-0328">Glycosyltransferase</keyword>